<dbReference type="EMBL" id="LT629748">
    <property type="protein sequence ID" value="SDS99030.1"/>
    <property type="molecule type" value="Genomic_DNA"/>
</dbReference>
<dbReference type="Proteomes" id="UP000243426">
    <property type="component" value="Chromosome I"/>
</dbReference>
<sequence>MTLSRYATTAYSPAALKRQPSGRPRSGLKRLTGQRLPWGNTQEVVPDIFMTPTPESLRLWEKAAKEKAEQQAKGTYKPAPMEHIDFHDRCDHEHYRHAPWAARAQFWIYVASLGKSGVFIVVVLTIIVQLMLSATPTASAPSAFRAATIMFLYFLLPCLLAWALGSLVIHKFPRLWVKPGKGPKWELNRRTGMVTVFKYRHGEATEHCFPFHEFDAYINTATDRQGLPMNILSLEHRYSDIHIRFGDLQPPGPTVSQPFALWDFIQNYMDISHPLPDAPLFEEHRHKDPTTVEHDKATGRNPRYWIDMSDETFKQIKHEMLGQVDRINTQTRPNLMAQFVEYQ</sequence>
<evidence type="ECO:0000313" key="3">
    <source>
        <dbReference type="EMBL" id="SDS99030.1"/>
    </source>
</evidence>
<feature type="compositionally biased region" description="Polar residues" evidence="1">
    <location>
        <begin position="1"/>
        <end position="11"/>
    </location>
</feature>
<dbReference type="AlphaFoldDB" id="A0A1H1WQV2"/>
<accession>A0A1H1WQV2</accession>
<keyword evidence="2" id="KW-0812">Transmembrane</keyword>
<evidence type="ECO:0000256" key="1">
    <source>
        <dbReference type="SAM" id="MobiDB-lite"/>
    </source>
</evidence>
<feature type="transmembrane region" description="Helical" evidence="2">
    <location>
        <begin position="106"/>
        <end position="132"/>
    </location>
</feature>
<feature type="transmembrane region" description="Helical" evidence="2">
    <location>
        <begin position="144"/>
        <end position="169"/>
    </location>
</feature>
<gene>
    <name evidence="3" type="ORF">SAMN05216198_3349</name>
</gene>
<evidence type="ECO:0000256" key="2">
    <source>
        <dbReference type="SAM" id="Phobius"/>
    </source>
</evidence>
<protein>
    <submittedName>
        <fullName evidence="3">Uncharacterized protein</fullName>
    </submittedName>
</protein>
<evidence type="ECO:0000313" key="4">
    <source>
        <dbReference type="Proteomes" id="UP000243426"/>
    </source>
</evidence>
<dbReference type="RefSeq" id="WP_157718708.1">
    <property type="nucleotide sequence ID" value="NZ_LT629748.1"/>
</dbReference>
<keyword evidence="2" id="KW-0472">Membrane</keyword>
<keyword evidence="2" id="KW-1133">Transmembrane helix</keyword>
<organism evidence="3 4">
    <name type="scientific">Halopseudomonas litoralis</name>
    <dbReference type="NCBI Taxonomy" id="797277"/>
    <lineage>
        <taxon>Bacteria</taxon>
        <taxon>Pseudomonadati</taxon>
        <taxon>Pseudomonadota</taxon>
        <taxon>Gammaproteobacteria</taxon>
        <taxon>Pseudomonadales</taxon>
        <taxon>Pseudomonadaceae</taxon>
        <taxon>Halopseudomonas</taxon>
    </lineage>
</organism>
<dbReference type="OrthoDB" id="6160351at2"/>
<feature type="region of interest" description="Disordered" evidence="1">
    <location>
        <begin position="1"/>
        <end position="33"/>
    </location>
</feature>
<name>A0A1H1WQV2_9GAMM</name>
<keyword evidence="4" id="KW-1185">Reference proteome</keyword>
<proteinExistence type="predicted"/>
<reference evidence="4" key="1">
    <citation type="submission" date="2016-10" db="EMBL/GenBank/DDBJ databases">
        <authorList>
            <person name="Varghese N."/>
            <person name="Submissions S."/>
        </authorList>
    </citation>
    <scope>NUCLEOTIDE SEQUENCE [LARGE SCALE GENOMIC DNA]</scope>
    <source>
        <strain evidence="4">2SM5</strain>
    </source>
</reference>
<dbReference type="STRING" id="797277.SAMN05216198_3349"/>